<evidence type="ECO:0000256" key="15">
    <source>
        <dbReference type="ARBA" id="ARBA00047527"/>
    </source>
</evidence>
<sequence>MNIKVSGKQVLSGEIYPSGSKNSAVHILAATLLFHEPVTIENIPDIKDVEKIVATLMKLGSIINWDKEKKEISIDNSSINFLKISEEDLGNMKASSLLWGGLLGRFRKVDFSELPGGCTLGIRPFEPFYKSFRDFGINVKETVKGVVMDASSAKASKIWLTEMAVSVTSTLVMISVTIKGKTRLTGVASEPQIQDLCNFLVKGGAKISGIGTNVLEIDGGHNLHTINYRILNDHYEIATFLALGACTGGEVKIHNSEPQLFPQINYEFSKFNINIEYDKDIAIVEKNQKIRFTGSFEKKTNVVRAQPWPALPVDLLPIFIPLALSAPKGYMMYHNWMYESGLFWTSELTKIGAEIIMADPHRVIVFGGNKLVGATMEAPYIIRAVVAMVMAAMIAEGKTTILNGDALYRGHPNFSGNLRKLGAVIEEII</sequence>
<dbReference type="NCBIfam" id="NF006873">
    <property type="entry name" value="PRK09369.1"/>
    <property type="match status" value="1"/>
</dbReference>
<keyword evidence="5 17" id="KW-0808">Transferase</keyword>
<name>A0A0G0L189_9BACT</name>
<keyword evidence="4" id="KW-0132">Cell division</keyword>
<keyword evidence="6" id="KW-0133">Cell shape</keyword>
<evidence type="ECO:0000259" key="16">
    <source>
        <dbReference type="Pfam" id="PF00275"/>
    </source>
</evidence>
<dbReference type="InterPro" id="IPR001986">
    <property type="entry name" value="Enolpyruvate_Tfrase_dom"/>
</dbReference>
<dbReference type="SUPFAM" id="SSF55205">
    <property type="entry name" value="EPT/RTPC-like"/>
    <property type="match status" value="1"/>
</dbReference>
<dbReference type="PATRIC" id="fig|1618570.3.peg.435"/>
<comment type="similarity">
    <text evidence="10">Belongs to the EPSP synthase family. MurA subfamily.</text>
</comment>
<reference evidence="17 18" key="1">
    <citation type="journal article" date="2015" name="Nature">
        <title>rRNA introns, odd ribosomes, and small enigmatic genomes across a large radiation of phyla.</title>
        <authorList>
            <person name="Brown C.T."/>
            <person name="Hug L.A."/>
            <person name="Thomas B.C."/>
            <person name="Sharon I."/>
            <person name="Castelle C.J."/>
            <person name="Singh A."/>
            <person name="Wilkins M.J."/>
            <person name="Williams K.H."/>
            <person name="Banfield J.F."/>
        </authorList>
    </citation>
    <scope>NUCLEOTIDE SEQUENCE [LARGE SCALE GENOMIC DNA]</scope>
</reference>
<proteinExistence type="inferred from homology"/>
<dbReference type="Gene3D" id="3.65.10.10">
    <property type="entry name" value="Enolpyruvate transferase domain"/>
    <property type="match status" value="2"/>
</dbReference>
<dbReference type="InterPro" id="IPR036968">
    <property type="entry name" value="Enolpyruvate_Tfrase_sf"/>
</dbReference>
<evidence type="ECO:0000256" key="5">
    <source>
        <dbReference type="ARBA" id="ARBA00022679"/>
    </source>
</evidence>
<dbReference type="AlphaFoldDB" id="A0A0G0L189"/>
<evidence type="ECO:0000256" key="12">
    <source>
        <dbReference type="ARBA" id="ARBA00039754"/>
    </source>
</evidence>
<evidence type="ECO:0000256" key="9">
    <source>
        <dbReference type="ARBA" id="ARBA00023316"/>
    </source>
</evidence>
<dbReference type="GO" id="GO:0005737">
    <property type="term" value="C:cytoplasm"/>
    <property type="evidence" value="ECO:0007669"/>
    <property type="project" value="UniProtKB-SubCell"/>
</dbReference>
<dbReference type="GO" id="GO:0008760">
    <property type="term" value="F:UDP-N-acetylglucosamine 1-carboxyvinyltransferase activity"/>
    <property type="evidence" value="ECO:0007669"/>
    <property type="project" value="UniProtKB-EC"/>
</dbReference>
<dbReference type="GO" id="GO:0051301">
    <property type="term" value="P:cell division"/>
    <property type="evidence" value="ECO:0007669"/>
    <property type="project" value="UniProtKB-KW"/>
</dbReference>
<evidence type="ECO:0000256" key="14">
    <source>
        <dbReference type="ARBA" id="ARBA00042842"/>
    </source>
</evidence>
<dbReference type="EMBL" id="LBVL01000004">
    <property type="protein sequence ID" value="KKQ85713.1"/>
    <property type="molecule type" value="Genomic_DNA"/>
</dbReference>
<keyword evidence="7" id="KW-0573">Peptidoglycan synthesis</keyword>
<accession>A0A0G0L189</accession>
<feature type="domain" description="Enolpyruvate transferase" evidence="16">
    <location>
        <begin position="7"/>
        <end position="418"/>
    </location>
</feature>
<dbReference type="GO" id="GO:0008360">
    <property type="term" value="P:regulation of cell shape"/>
    <property type="evidence" value="ECO:0007669"/>
    <property type="project" value="UniProtKB-KW"/>
</dbReference>
<comment type="pathway">
    <text evidence="2">Cell wall biogenesis; peptidoglycan biosynthesis.</text>
</comment>
<evidence type="ECO:0000256" key="1">
    <source>
        <dbReference type="ARBA" id="ARBA00004496"/>
    </source>
</evidence>
<organism evidence="17 18">
    <name type="scientific">Candidatus Woesebacteria bacterium GW2011_GWB1_38_8</name>
    <dbReference type="NCBI Taxonomy" id="1618570"/>
    <lineage>
        <taxon>Bacteria</taxon>
        <taxon>Candidatus Woeseibacteriota</taxon>
    </lineage>
</organism>
<comment type="catalytic activity">
    <reaction evidence="15">
        <text>phosphoenolpyruvate + UDP-N-acetyl-alpha-D-glucosamine = UDP-N-acetyl-3-O-(1-carboxyvinyl)-alpha-D-glucosamine + phosphate</text>
        <dbReference type="Rhea" id="RHEA:18681"/>
        <dbReference type="ChEBI" id="CHEBI:43474"/>
        <dbReference type="ChEBI" id="CHEBI:57705"/>
        <dbReference type="ChEBI" id="CHEBI:58702"/>
        <dbReference type="ChEBI" id="CHEBI:68483"/>
        <dbReference type="EC" id="2.5.1.7"/>
    </reaction>
</comment>
<comment type="subcellular location">
    <subcellularLocation>
        <location evidence="1">Cytoplasm</location>
    </subcellularLocation>
</comment>
<evidence type="ECO:0000256" key="11">
    <source>
        <dbReference type="ARBA" id="ARBA00039108"/>
    </source>
</evidence>
<dbReference type="InterPro" id="IPR013792">
    <property type="entry name" value="RNA3'P_cycl/enolpyr_Trfase_a/b"/>
</dbReference>
<protein>
    <recommendedName>
        <fullName evidence="12">UDP-N-acetylglucosamine 1-carboxyvinyltransferase</fullName>
        <ecNumber evidence="11">2.5.1.7</ecNumber>
    </recommendedName>
    <alternativeName>
        <fullName evidence="13">Enoylpyruvate transferase</fullName>
    </alternativeName>
    <alternativeName>
        <fullName evidence="14">UDP-N-acetylglucosamine enolpyruvyl transferase</fullName>
    </alternativeName>
</protein>
<dbReference type="STRING" id="1618570.UT08_C0004G0025"/>
<evidence type="ECO:0000313" key="17">
    <source>
        <dbReference type="EMBL" id="KKQ85713.1"/>
    </source>
</evidence>
<evidence type="ECO:0000313" key="18">
    <source>
        <dbReference type="Proteomes" id="UP000034081"/>
    </source>
</evidence>
<evidence type="ECO:0000256" key="3">
    <source>
        <dbReference type="ARBA" id="ARBA00022490"/>
    </source>
</evidence>
<dbReference type="PANTHER" id="PTHR43783">
    <property type="entry name" value="UDP-N-ACETYLGLUCOSAMINE 1-CARBOXYVINYLTRANSFERASE"/>
    <property type="match status" value="1"/>
</dbReference>
<dbReference type="GO" id="GO:0071555">
    <property type="term" value="P:cell wall organization"/>
    <property type="evidence" value="ECO:0007669"/>
    <property type="project" value="UniProtKB-KW"/>
</dbReference>
<evidence type="ECO:0000256" key="6">
    <source>
        <dbReference type="ARBA" id="ARBA00022960"/>
    </source>
</evidence>
<evidence type="ECO:0000256" key="13">
    <source>
        <dbReference type="ARBA" id="ARBA00042443"/>
    </source>
</evidence>
<keyword evidence="8" id="KW-0131">Cell cycle</keyword>
<dbReference type="EC" id="2.5.1.7" evidence="11"/>
<dbReference type="InterPro" id="IPR050068">
    <property type="entry name" value="MurA_subfamily"/>
</dbReference>
<gene>
    <name evidence="17" type="ORF">UT08_C0004G0025</name>
</gene>
<evidence type="ECO:0000256" key="8">
    <source>
        <dbReference type="ARBA" id="ARBA00023306"/>
    </source>
</evidence>
<dbReference type="GO" id="GO:0009252">
    <property type="term" value="P:peptidoglycan biosynthetic process"/>
    <property type="evidence" value="ECO:0007669"/>
    <property type="project" value="UniProtKB-KW"/>
</dbReference>
<comment type="caution">
    <text evidence="17">The sequence shown here is derived from an EMBL/GenBank/DDBJ whole genome shotgun (WGS) entry which is preliminary data.</text>
</comment>
<keyword evidence="9" id="KW-0961">Cell wall biogenesis/degradation</keyword>
<evidence type="ECO:0000256" key="4">
    <source>
        <dbReference type="ARBA" id="ARBA00022618"/>
    </source>
</evidence>
<evidence type="ECO:0000256" key="2">
    <source>
        <dbReference type="ARBA" id="ARBA00004752"/>
    </source>
</evidence>
<dbReference type="Proteomes" id="UP000034081">
    <property type="component" value="Unassembled WGS sequence"/>
</dbReference>
<evidence type="ECO:0000256" key="7">
    <source>
        <dbReference type="ARBA" id="ARBA00022984"/>
    </source>
</evidence>
<keyword evidence="3" id="KW-0963">Cytoplasm</keyword>
<dbReference type="PANTHER" id="PTHR43783:SF1">
    <property type="entry name" value="UDP-N-ACETYLGLUCOSAMINE 1-CARBOXYVINYLTRANSFERASE"/>
    <property type="match status" value="1"/>
</dbReference>
<dbReference type="Pfam" id="PF00275">
    <property type="entry name" value="EPSP_synthase"/>
    <property type="match status" value="1"/>
</dbReference>
<evidence type="ECO:0000256" key="10">
    <source>
        <dbReference type="ARBA" id="ARBA00038367"/>
    </source>
</evidence>